<dbReference type="PANTHER" id="PTHR22738">
    <property type="entry name" value="RASSF"/>
    <property type="match status" value="1"/>
</dbReference>
<comment type="caution">
    <text evidence="3">The sequence shown here is derived from an EMBL/GenBank/DDBJ whole genome shotgun (WGS) entry which is preliminary data.</text>
</comment>
<feature type="compositionally biased region" description="Polar residues" evidence="1">
    <location>
        <begin position="59"/>
        <end position="72"/>
    </location>
</feature>
<dbReference type="EMBL" id="CAKKLH010000037">
    <property type="protein sequence ID" value="CAH0100482.1"/>
    <property type="molecule type" value="Genomic_DNA"/>
</dbReference>
<dbReference type="Gene3D" id="1.20.5.110">
    <property type="match status" value="1"/>
</dbReference>
<dbReference type="PROSITE" id="PS50951">
    <property type="entry name" value="SARAH"/>
    <property type="match status" value="1"/>
</dbReference>
<feature type="domain" description="SARAH" evidence="2">
    <location>
        <begin position="446"/>
        <end position="493"/>
    </location>
</feature>
<dbReference type="InterPro" id="IPR033614">
    <property type="entry name" value="RASSF1-6"/>
</dbReference>
<organism evidence="3 4">
    <name type="scientific">Daphnia galeata</name>
    <dbReference type="NCBI Taxonomy" id="27404"/>
    <lineage>
        <taxon>Eukaryota</taxon>
        <taxon>Metazoa</taxon>
        <taxon>Ecdysozoa</taxon>
        <taxon>Arthropoda</taxon>
        <taxon>Crustacea</taxon>
        <taxon>Branchiopoda</taxon>
        <taxon>Diplostraca</taxon>
        <taxon>Cladocera</taxon>
        <taxon>Anomopoda</taxon>
        <taxon>Daphniidae</taxon>
        <taxon>Daphnia</taxon>
    </lineage>
</organism>
<dbReference type="InterPro" id="IPR011524">
    <property type="entry name" value="SARAH_dom"/>
</dbReference>
<dbReference type="Pfam" id="PF16517">
    <property type="entry name" value="Nore1-SARAH"/>
    <property type="match status" value="1"/>
</dbReference>
<feature type="region of interest" description="Disordered" evidence="1">
    <location>
        <begin position="1"/>
        <end position="72"/>
    </location>
</feature>
<feature type="compositionally biased region" description="Basic and acidic residues" evidence="1">
    <location>
        <begin position="30"/>
        <end position="40"/>
    </location>
</feature>
<evidence type="ECO:0000313" key="3">
    <source>
        <dbReference type="EMBL" id="CAH0100482.1"/>
    </source>
</evidence>
<accession>A0A8J2RAX0</accession>
<gene>
    <name evidence="3" type="ORF">DGAL_LOCUS2735</name>
</gene>
<feature type="compositionally biased region" description="Polar residues" evidence="1">
    <location>
        <begin position="1"/>
        <end position="24"/>
    </location>
</feature>
<keyword evidence="4" id="KW-1185">Reference proteome</keyword>
<dbReference type="AlphaFoldDB" id="A0A8J2RAX0"/>
<dbReference type="Proteomes" id="UP000789390">
    <property type="component" value="Unassembled WGS sequence"/>
</dbReference>
<proteinExistence type="predicted"/>
<name>A0A8J2RAX0_9CRUS</name>
<protein>
    <recommendedName>
        <fullName evidence="2">SARAH domain-containing protein</fullName>
    </recommendedName>
</protein>
<sequence length="513" mass="57803">MGQALSLNNYQSSNSRITSPNSHRQSLKRVHSEDVGDGKRPSISLPASPSFRRRAVSADPQQEQCESPSKSPLSFDSMLKNFEEFAQHQWPTWAKRRGWIADTETVNPSIVAADDGSGRVIQVDKDKWIFLRPRKKCASSISPIGVTNVPVETVIEEDVLLDCAVGKMVDVLHVDECRIITGIGGPRSRRSSGYASASSSPSAIKKVTEPPATLVATTFATQLTVPEDSNDDWRFSSLYEVTLRWMFEADSSDFDGPVNQSFENKVVKKSVLNDSGTSTLGKFLPTEDSFIAATQSSFETIRIYLHFFCRQKSKLPSFIDFRPIPLPIYDINAGISNMNCERQMYTLVFQDGSPGPQTSFPRDIACIELVQQIVESHHLLSDWEPRKLAIYEKSWQPGKTSRARLHRLNDFDCPLLLAQHWQANDTNLNDSSCAKTLILQESQNGDIPWEEFTVAELSSFLKVLEREEKNHEMQIRERYQLLNERLRETMQLSNPAACKEILSNQTNHLAVSN</sequence>
<reference evidence="3" key="1">
    <citation type="submission" date="2021-11" db="EMBL/GenBank/DDBJ databases">
        <authorList>
            <person name="Schell T."/>
        </authorList>
    </citation>
    <scope>NUCLEOTIDE SEQUENCE</scope>
    <source>
        <strain evidence="3">M5</strain>
    </source>
</reference>
<dbReference type="CDD" id="cd21885">
    <property type="entry name" value="SARAH_RASSF1-like"/>
    <property type="match status" value="1"/>
</dbReference>
<dbReference type="PANTHER" id="PTHR22738:SF10">
    <property type="entry name" value="RAS ASSOCIATION DOMAIN-CONTAINING PROTEIN 1 HOMOLOG"/>
    <property type="match status" value="1"/>
</dbReference>
<evidence type="ECO:0000256" key="1">
    <source>
        <dbReference type="SAM" id="MobiDB-lite"/>
    </source>
</evidence>
<evidence type="ECO:0000313" key="4">
    <source>
        <dbReference type="Proteomes" id="UP000789390"/>
    </source>
</evidence>
<dbReference type="GO" id="GO:0007165">
    <property type="term" value="P:signal transduction"/>
    <property type="evidence" value="ECO:0007669"/>
    <property type="project" value="InterPro"/>
</dbReference>
<dbReference type="OrthoDB" id="74314at2759"/>
<evidence type="ECO:0000259" key="2">
    <source>
        <dbReference type="PROSITE" id="PS50951"/>
    </source>
</evidence>